<dbReference type="SUPFAM" id="SSF51735">
    <property type="entry name" value="NAD(P)-binding Rossmann-fold domains"/>
    <property type="match status" value="1"/>
</dbReference>
<organism evidence="2 3">
    <name type="scientific">Algoriphagus boseongensis</name>
    <dbReference type="NCBI Taxonomy" id="1442587"/>
    <lineage>
        <taxon>Bacteria</taxon>
        <taxon>Pseudomonadati</taxon>
        <taxon>Bacteroidota</taxon>
        <taxon>Cytophagia</taxon>
        <taxon>Cytophagales</taxon>
        <taxon>Cyclobacteriaceae</taxon>
        <taxon>Algoriphagus</taxon>
    </lineage>
</organism>
<dbReference type="EMBL" id="SNYF01000006">
    <property type="protein sequence ID" value="TDQ17154.1"/>
    <property type="molecule type" value="Genomic_DNA"/>
</dbReference>
<evidence type="ECO:0000313" key="2">
    <source>
        <dbReference type="EMBL" id="TDQ17154.1"/>
    </source>
</evidence>
<feature type="domain" description="NAD-dependent epimerase/dehydratase" evidence="1">
    <location>
        <begin position="3"/>
        <end position="217"/>
    </location>
</feature>
<dbReference type="AlphaFoldDB" id="A0A4R6T5A5"/>
<sequence>MNILITGITGLFGSQLAQEFAQMGELFGLKRANSSLDLVGNNLNIHWVEGDLQDYDSLIAAVRGMDLVIHCAGLVSFAARDSDALYQVNTEGTANLVNAMLSSGIERLVYVSSVAAIGRTTEETTYDEEFKWADSPLNTEYAISKYRAELEVWRGEQEGLKVLIVNPSMILGKISTHRTSTAILDYVLQENTFYPKGKLNYIDVRDAAQITRLLVEKEAWGERFILNKESISFLEFLNRAAKTYNKKPPRFALSPVWSGTLGKVFGFMRLLGLSDNPLTAQTARIAQQKITYQPTKATELLGFSYRSLEETLIWCNEP</sequence>
<keyword evidence="3" id="KW-1185">Reference proteome</keyword>
<dbReference type="PANTHER" id="PTHR48079">
    <property type="entry name" value="PROTEIN YEEZ"/>
    <property type="match status" value="1"/>
</dbReference>
<protein>
    <submittedName>
        <fullName evidence="2">Nucleoside-diphosphate-sugar epimerase</fullName>
    </submittedName>
</protein>
<gene>
    <name evidence="2" type="ORF">DFQ04_1806</name>
</gene>
<dbReference type="InterPro" id="IPR051783">
    <property type="entry name" value="NAD(P)-dependent_oxidoreduct"/>
</dbReference>
<dbReference type="PANTHER" id="PTHR48079:SF6">
    <property type="entry name" value="NAD(P)-BINDING DOMAIN-CONTAINING PROTEIN-RELATED"/>
    <property type="match status" value="1"/>
</dbReference>
<accession>A0A4R6T5A5</accession>
<dbReference type="Gene3D" id="3.40.50.720">
    <property type="entry name" value="NAD(P)-binding Rossmann-like Domain"/>
    <property type="match status" value="1"/>
</dbReference>
<dbReference type="GO" id="GO:0004029">
    <property type="term" value="F:aldehyde dehydrogenase (NAD+) activity"/>
    <property type="evidence" value="ECO:0007669"/>
    <property type="project" value="TreeGrafter"/>
</dbReference>
<name>A0A4R6T5A5_9BACT</name>
<dbReference type="GO" id="GO:0005737">
    <property type="term" value="C:cytoplasm"/>
    <property type="evidence" value="ECO:0007669"/>
    <property type="project" value="TreeGrafter"/>
</dbReference>
<dbReference type="Pfam" id="PF01370">
    <property type="entry name" value="Epimerase"/>
    <property type="match status" value="1"/>
</dbReference>
<dbReference type="InterPro" id="IPR001509">
    <property type="entry name" value="Epimerase_deHydtase"/>
</dbReference>
<dbReference type="InterPro" id="IPR036291">
    <property type="entry name" value="NAD(P)-bd_dom_sf"/>
</dbReference>
<dbReference type="OrthoDB" id="596910at2"/>
<evidence type="ECO:0000313" key="3">
    <source>
        <dbReference type="Proteomes" id="UP000294535"/>
    </source>
</evidence>
<dbReference type="Proteomes" id="UP000294535">
    <property type="component" value="Unassembled WGS sequence"/>
</dbReference>
<reference evidence="2 3" key="1">
    <citation type="submission" date="2019-03" db="EMBL/GenBank/DDBJ databases">
        <title>Genomic Encyclopedia of Type Strains, Phase III (KMG-III): the genomes of soil and plant-associated and newly described type strains.</title>
        <authorList>
            <person name="Whitman W."/>
        </authorList>
    </citation>
    <scope>NUCLEOTIDE SEQUENCE [LARGE SCALE GENOMIC DNA]</scope>
    <source>
        <strain evidence="2 3">CECT 8446</strain>
    </source>
</reference>
<evidence type="ECO:0000259" key="1">
    <source>
        <dbReference type="Pfam" id="PF01370"/>
    </source>
</evidence>
<dbReference type="RefSeq" id="WP_133554928.1">
    <property type="nucleotide sequence ID" value="NZ_SNYF01000006.1"/>
</dbReference>
<comment type="caution">
    <text evidence="2">The sequence shown here is derived from an EMBL/GenBank/DDBJ whole genome shotgun (WGS) entry which is preliminary data.</text>
</comment>
<proteinExistence type="predicted"/>